<organism evidence="1 2">
    <name type="scientific">Mycena pura</name>
    <dbReference type="NCBI Taxonomy" id="153505"/>
    <lineage>
        <taxon>Eukaryota</taxon>
        <taxon>Fungi</taxon>
        <taxon>Dikarya</taxon>
        <taxon>Basidiomycota</taxon>
        <taxon>Agaricomycotina</taxon>
        <taxon>Agaricomycetes</taxon>
        <taxon>Agaricomycetidae</taxon>
        <taxon>Agaricales</taxon>
        <taxon>Marasmiineae</taxon>
        <taxon>Mycenaceae</taxon>
        <taxon>Mycena</taxon>
    </lineage>
</organism>
<reference evidence="1" key="1">
    <citation type="submission" date="2023-03" db="EMBL/GenBank/DDBJ databases">
        <title>Massive genome expansion in bonnet fungi (Mycena s.s.) driven by repeated elements and novel gene families across ecological guilds.</title>
        <authorList>
            <consortium name="Lawrence Berkeley National Laboratory"/>
            <person name="Harder C.B."/>
            <person name="Miyauchi S."/>
            <person name="Viragh M."/>
            <person name="Kuo A."/>
            <person name="Thoen E."/>
            <person name="Andreopoulos B."/>
            <person name="Lu D."/>
            <person name="Skrede I."/>
            <person name="Drula E."/>
            <person name="Henrissat B."/>
            <person name="Morin E."/>
            <person name="Kohler A."/>
            <person name="Barry K."/>
            <person name="LaButti K."/>
            <person name="Morin E."/>
            <person name="Salamov A."/>
            <person name="Lipzen A."/>
            <person name="Mereny Z."/>
            <person name="Hegedus B."/>
            <person name="Baldrian P."/>
            <person name="Stursova M."/>
            <person name="Weitz H."/>
            <person name="Taylor A."/>
            <person name="Grigoriev I.V."/>
            <person name="Nagy L.G."/>
            <person name="Martin F."/>
            <person name="Kauserud H."/>
        </authorList>
    </citation>
    <scope>NUCLEOTIDE SEQUENCE</scope>
    <source>
        <strain evidence="1">9144</strain>
    </source>
</reference>
<evidence type="ECO:0000313" key="1">
    <source>
        <dbReference type="EMBL" id="KAJ7191143.1"/>
    </source>
</evidence>
<accession>A0AAD6UR90</accession>
<comment type="caution">
    <text evidence="1">The sequence shown here is derived from an EMBL/GenBank/DDBJ whole genome shotgun (WGS) entry which is preliminary data.</text>
</comment>
<proteinExistence type="predicted"/>
<protein>
    <submittedName>
        <fullName evidence="1">Uncharacterized protein</fullName>
    </submittedName>
</protein>
<evidence type="ECO:0000313" key="2">
    <source>
        <dbReference type="Proteomes" id="UP001219525"/>
    </source>
</evidence>
<sequence length="356" mass="40824">EDINFLRFACALKILVGTGIKNDQQSLKRLKQLIQDYLINFRKLYGEDNMKPNHHWMVHDIDQIVDFGPQHSIWAMLTERLNKLLKNLNSNNWTRGRLEVSMLREFQRHSAVTLVETLLKALRSGQGVGTVQDSARLEGEVDTIPICSNNENHLDHTEPRVRLGTKVDSKALSDKVRLELFNHYNRDRSAPRVHWPGEVGPPETKPLGSHADFYSSAFLDGRRIVSSSHSRGKKEGSSLIQVEYGHHEKKAFGGRVNQIFFHRQTGPDNLLDTCTFAVVDWMLVHNETPLENGSFPWDEFPELSVETWKAEYAPQGTTGYPPEIIPLSFVQSQLARGYLEHTKPPMWITIRLDRVR</sequence>
<gene>
    <name evidence="1" type="ORF">GGX14DRAFT_297591</name>
</gene>
<feature type="non-terminal residue" evidence="1">
    <location>
        <position position="1"/>
    </location>
</feature>
<keyword evidence="2" id="KW-1185">Reference proteome</keyword>
<dbReference type="Proteomes" id="UP001219525">
    <property type="component" value="Unassembled WGS sequence"/>
</dbReference>
<dbReference type="EMBL" id="JARJCW010000137">
    <property type="protein sequence ID" value="KAJ7191143.1"/>
    <property type="molecule type" value="Genomic_DNA"/>
</dbReference>
<feature type="non-terminal residue" evidence="1">
    <location>
        <position position="356"/>
    </location>
</feature>
<name>A0AAD6UR90_9AGAR</name>
<dbReference type="AlphaFoldDB" id="A0AAD6UR90"/>